<evidence type="ECO:0000256" key="1">
    <source>
        <dbReference type="SAM" id="MobiDB-lite"/>
    </source>
</evidence>
<evidence type="ECO:0000313" key="2">
    <source>
        <dbReference type="EMBL" id="RXH93746.1"/>
    </source>
</evidence>
<reference evidence="2 3" key="1">
    <citation type="submission" date="2018-10" db="EMBL/GenBank/DDBJ databases">
        <title>A high-quality apple genome assembly.</title>
        <authorList>
            <person name="Hu J."/>
        </authorList>
    </citation>
    <scope>NUCLEOTIDE SEQUENCE [LARGE SCALE GENOMIC DNA]</scope>
    <source>
        <strain evidence="3">cv. HFTH1</strain>
        <tissue evidence="2">Young leaf</tissue>
    </source>
</reference>
<dbReference type="EMBL" id="RDQH01000333">
    <property type="protein sequence ID" value="RXH93746.1"/>
    <property type="molecule type" value="Genomic_DNA"/>
</dbReference>
<keyword evidence="3" id="KW-1185">Reference proteome</keyword>
<name>A0A498JF50_MALDO</name>
<feature type="compositionally biased region" description="Basic and acidic residues" evidence="1">
    <location>
        <begin position="55"/>
        <end position="89"/>
    </location>
</feature>
<evidence type="ECO:0000313" key="3">
    <source>
        <dbReference type="Proteomes" id="UP000290289"/>
    </source>
</evidence>
<protein>
    <submittedName>
        <fullName evidence="2">Uncharacterized protein</fullName>
    </submittedName>
</protein>
<dbReference type="Proteomes" id="UP000290289">
    <property type="component" value="Chromosome 7"/>
</dbReference>
<proteinExistence type="predicted"/>
<dbReference type="AlphaFoldDB" id="A0A498JF50"/>
<sequence length="155" mass="17823">MSKKQQVMEIPPRSVLLVNICSTGCIKQITNYSRKSTASMLPVPPLLHNYNNNNDNKDVAPLIEKKPKKNEGSEKKEEKNKGREIEERKTRAKRINGHLWAPCIIICRVRWVVRRHMVQKRQRCMVDLATLLPDNTTVLSLTKRTLMVAASYGPF</sequence>
<accession>A0A498JF50</accession>
<organism evidence="2 3">
    <name type="scientific">Malus domestica</name>
    <name type="common">Apple</name>
    <name type="synonym">Pyrus malus</name>
    <dbReference type="NCBI Taxonomy" id="3750"/>
    <lineage>
        <taxon>Eukaryota</taxon>
        <taxon>Viridiplantae</taxon>
        <taxon>Streptophyta</taxon>
        <taxon>Embryophyta</taxon>
        <taxon>Tracheophyta</taxon>
        <taxon>Spermatophyta</taxon>
        <taxon>Magnoliopsida</taxon>
        <taxon>eudicotyledons</taxon>
        <taxon>Gunneridae</taxon>
        <taxon>Pentapetalae</taxon>
        <taxon>rosids</taxon>
        <taxon>fabids</taxon>
        <taxon>Rosales</taxon>
        <taxon>Rosaceae</taxon>
        <taxon>Amygdaloideae</taxon>
        <taxon>Maleae</taxon>
        <taxon>Malus</taxon>
    </lineage>
</organism>
<feature type="region of interest" description="Disordered" evidence="1">
    <location>
        <begin position="49"/>
        <end position="89"/>
    </location>
</feature>
<comment type="caution">
    <text evidence="2">The sequence shown here is derived from an EMBL/GenBank/DDBJ whole genome shotgun (WGS) entry which is preliminary data.</text>
</comment>
<gene>
    <name evidence="2" type="ORF">DVH24_014322</name>
</gene>